<feature type="region of interest" description="Disordered" evidence="3">
    <location>
        <begin position="248"/>
        <end position="271"/>
    </location>
</feature>
<dbReference type="Pfam" id="PF01018">
    <property type="entry name" value="GTP1_OBG"/>
    <property type="match status" value="1"/>
</dbReference>
<feature type="compositionally biased region" description="Low complexity" evidence="3">
    <location>
        <begin position="54"/>
        <end position="72"/>
    </location>
</feature>
<evidence type="ECO:0000256" key="1">
    <source>
        <dbReference type="ARBA" id="ARBA00022741"/>
    </source>
</evidence>
<dbReference type="GO" id="GO:0005525">
    <property type="term" value="F:GTP binding"/>
    <property type="evidence" value="ECO:0007669"/>
    <property type="project" value="UniProtKB-KW"/>
</dbReference>
<feature type="compositionally biased region" description="Acidic residues" evidence="3">
    <location>
        <begin position="437"/>
        <end position="464"/>
    </location>
</feature>
<dbReference type="Proteomes" id="UP000247498">
    <property type="component" value="Unassembled WGS sequence"/>
</dbReference>
<dbReference type="InParanoid" id="A0A2V0P7R2"/>
<dbReference type="PANTHER" id="PTHR11702">
    <property type="entry name" value="DEVELOPMENTALLY REGULATED GTP-BINDING PROTEIN-RELATED"/>
    <property type="match status" value="1"/>
</dbReference>
<evidence type="ECO:0000256" key="3">
    <source>
        <dbReference type="SAM" id="MobiDB-lite"/>
    </source>
</evidence>
<dbReference type="EMBL" id="BDRX01000046">
    <property type="protein sequence ID" value="GBF93913.1"/>
    <property type="molecule type" value="Genomic_DNA"/>
</dbReference>
<feature type="region of interest" description="Disordered" evidence="3">
    <location>
        <begin position="299"/>
        <end position="348"/>
    </location>
</feature>
<feature type="compositionally biased region" description="Low complexity" evidence="3">
    <location>
        <begin position="248"/>
        <end position="265"/>
    </location>
</feature>
<proteinExistence type="predicted"/>
<dbReference type="PROSITE" id="PS51710">
    <property type="entry name" value="G_OBG"/>
    <property type="match status" value="1"/>
</dbReference>
<dbReference type="InterPro" id="IPR045086">
    <property type="entry name" value="OBG_GTPase"/>
</dbReference>
<feature type="region of interest" description="Disordered" evidence="3">
    <location>
        <begin position="103"/>
        <end position="126"/>
    </location>
</feature>
<dbReference type="GO" id="GO:0003924">
    <property type="term" value="F:GTPase activity"/>
    <property type="evidence" value="ECO:0007669"/>
    <property type="project" value="InterPro"/>
</dbReference>
<evidence type="ECO:0000259" key="5">
    <source>
        <dbReference type="PROSITE" id="PS51883"/>
    </source>
</evidence>
<feature type="region of interest" description="Disordered" evidence="3">
    <location>
        <begin position="141"/>
        <end position="164"/>
    </location>
</feature>
<feature type="compositionally biased region" description="Basic residues" evidence="3">
    <location>
        <begin position="405"/>
        <end position="416"/>
    </location>
</feature>
<dbReference type="GO" id="GO:0042254">
    <property type="term" value="P:ribosome biogenesis"/>
    <property type="evidence" value="ECO:0007669"/>
    <property type="project" value="UniProtKB-UniRule"/>
</dbReference>
<feature type="region of interest" description="Disordered" evidence="3">
    <location>
        <begin position="374"/>
        <end position="465"/>
    </location>
</feature>
<dbReference type="SUPFAM" id="SSF52540">
    <property type="entry name" value="P-loop containing nucleoside triphosphate hydrolases"/>
    <property type="match status" value="1"/>
</dbReference>
<evidence type="ECO:0000259" key="4">
    <source>
        <dbReference type="PROSITE" id="PS51710"/>
    </source>
</evidence>
<keyword evidence="2" id="KW-0342">GTP-binding</keyword>
<dbReference type="AlphaFoldDB" id="A0A2V0P7R2"/>
<feature type="compositionally biased region" description="Acidic residues" evidence="3">
    <location>
        <begin position="313"/>
        <end position="328"/>
    </location>
</feature>
<evidence type="ECO:0000313" key="6">
    <source>
        <dbReference type="EMBL" id="GBF93913.1"/>
    </source>
</evidence>
<dbReference type="Gene3D" id="2.70.210.12">
    <property type="entry name" value="GTP1/OBG domain"/>
    <property type="match status" value="2"/>
</dbReference>
<dbReference type="PROSITE" id="PS51883">
    <property type="entry name" value="OBG"/>
    <property type="match status" value="1"/>
</dbReference>
<comment type="caution">
    <text evidence="6">The sequence shown here is derived from an EMBL/GenBank/DDBJ whole genome shotgun (WGS) entry which is preliminary data.</text>
</comment>
<feature type="region of interest" description="Disordered" evidence="3">
    <location>
        <begin position="32"/>
        <end position="86"/>
    </location>
</feature>
<accession>A0A2V0P7R2</accession>
<dbReference type="InterPro" id="IPR006074">
    <property type="entry name" value="GTP1-OBG_CS"/>
</dbReference>
<feature type="compositionally biased region" description="Basic and acidic residues" evidence="3">
    <location>
        <begin position="417"/>
        <end position="436"/>
    </location>
</feature>
<dbReference type="Pfam" id="PF01926">
    <property type="entry name" value="MMR_HSR1"/>
    <property type="match status" value="1"/>
</dbReference>
<feature type="domain" description="Obg" evidence="5">
    <location>
        <begin position="86"/>
        <end position="559"/>
    </location>
</feature>
<name>A0A2V0P7R2_9CHLO</name>
<dbReference type="SUPFAM" id="SSF82051">
    <property type="entry name" value="Obg GTP-binding protein N-terminal domain"/>
    <property type="match status" value="1"/>
</dbReference>
<organism evidence="6 7">
    <name type="scientific">Raphidocelis subcapitata</name>
    <dbReference type="NCBI Taxonomy" id="307507"/>
    <lineage>
        <taxon>Eukaryota</taxon>
        <taxon>Viridiplantae</taxon>
        <taxon>Chlorophyta</taxon>
        <taxon>core chlorophytes</taxon>
        <taxon>Chlorophyceae</taxon>
        <taxon>CS clade</taxon>
        <taxon>Sphaeropleales</taxon>
        <taxon>Selenastraceae</taxon>
        <taxon>Raphidocelis</taxon>
    </lineage>
</organism>
<dbReference type="FunCoup" id="A0A2V0P7R2">
    <property type="interactions" value="897"/>
</dbReference>
<feature type="compositionally biased region" description="Low complexity" evidence="3">
    <location>
        <begin position="299"/>
        <end position="312"/>
    </location>
</feature>
<dbReference type="InterPro" id="IPR027417">
    <property type="entry name" value="P-loop_NTPase"/>
</dbReference>
<feature type="domain" description="OBG-type G" evidence="4">
    <location>
        <begin position="560"/>
        <end position="736"/>
    </location>
</feature>
<dbReference type="PROSITE" id="PS00905">
    <property type="entry name" value="GTP1_OBG"/>
    <property type="match status" value="1"/>
</dbReference>
<dbReference type="STRING" id="307507.A0A2V0P7R2"/>
<dbReference type="Gene3D" id="3.40.50.300">
    <property type="entry name" value="P-loop containing nucleotide triphosphate hydrolases"/>
    <property type="match status" value="1"/>
</dbReference>
<dbReference type="InterPro" id="IPR031167">
    <property type="entry name" value="G_OBG"/>
</dbReference>
<dbReference type="PRINTS" id="PR00326">
    <property type="entry name" value="GTP1OBG"/>
</dbReference>
<dbReference type="GO" id="GO:0005739">
    <property type="term" value="C:mitochondrion"/>
    <property type="evidence" value="ECO:0007669"/>
    <property type="project" value="TreeGrafter"/>
</dbReference>
<dbReference type="InterPro" id="IPR006073">
    <property type="entry name" value="GTP-bd"/>
</dbReference>
<evidence type="ECO:0000313" key="7">
    <source>
        <dbReference type="Proteomes" id="UP000247498"/>
    </source>
</evidence>
<evidence type="ECO:0000256" key="2">
    <source>
        <dbReference type="ARBA" id="ARBA00023134"/>
    </source>
</evidence>
<dbReference type="PANTHER" id="PTHR11702:SF31">
    <property type="entry name" value="MITOCHONDRIAL RIBOSOME-ASSOCIATED GTPASE 2"/>
    <property type="match status" value="1"/>
</dbReference>
<feature type="compositionally biased region" description="Polar residues" evidence="3">
    <location>
        <begin position="33"/>
        <end position="42"/>
    </location>
</feature>
<keyword evidence="1" id="KW-0547">Nucleotide-binding</keyword>
<gene>
    <name evidence="6" type="ORF">Rsub_06162</name>
</gene>
<feature type="compositionally biased region" description="Gly residues" evidence="3">
    <location>
        <begin position="378"/>
        <end position="397"/>
    </location>
</feature>
<keyword evidence="7" id="KW-1185">Reference proteome</keyword>
<dbReference type="InterPro" id="IPR006169">
    <property type="entry name" value="GTP1_OBG_dom"/>
</dbReference>
<dbReference type="InterPro" id="IPR036726">
    <property type="entry name" value="GTP1_OBG_dom_sf"/>
</dbReference>
<dbReference type="OrthoDB" id="347018at2759"/>
<reference evidence="6 7" key="1">
    <citation type="journal article" date="2018" name="Sci. Rep.">
        <title>Raphidocelis subcapitata (=Pseudokirchneriella subcapitata) provides an insight into genome evolution and environmental adaptations in the Sphaeropleales.</title>
        <authorList>
            <person name="Suzuki S."/>
            <person name="Yamaguchi H."/>
            <person name="Nakajima N."/>
            <person name="Kawachi M."/>
        </authorList>
    </citation>
    <scope>NUCLEOTIDE SEQUENCE [LARGE SCALE GENOMIC DNA]</scope>
    <source>
        <strain evidence="6 7">NIES-35</strain>
    </source>
</reference>
<sequence>MLLIGRAAVQPSWGAPAALGALLQRASGLRGASNLSGGNPSDASQAGPAGGEGSSAPGSAAPAAGGDAPAYAQPKQRDKPPLSQKVRFLDRLVVEVTGGKGGGGASALFGRTGQHPRAAGGPGGRGGDVLFVGTRRLLGLGGTPKHVTGRTGGGGGKQWMDGRNGEPTVVEVPLGTLVWELAELEGPGPAPQLRGRGARAAAARAAADAADGGGYWGAGKARVQPLRPEDRWWPADGAEGEEWGAPEATAAPAAAPAAAAGPTDGSEAAMAGRKRRRLFGAPAGSREAWPAAAAASSGAALDAMDGDGNVGDSESEDEDSAADSDAWDDSSAGTNSSGIGGGGEAQGLRDGELFDAIVSGAVVLSAEQRRQLWLTGRPDGGGDWGAEGRGAAAGGAEGEPEHQRRPTARQRRRRQRREREQERQRRLADAKQRGGEEGGEDEEGEEEEEEEEAEEGEEEEEEDWRDAWARTHAEGGGWDGDDEGGRQLSHPQVRAALEAGARLLGEITEDGQQLLAARGGAGGRGNSTAPSLPYGPASRDRSDGRPGQRRVLLLETRLLADVVLVGLPNVGKSSLVAALTGARAQVGSYAFTTLRPQLGMLRFPDGGALTMADVPGLVEGAHEGRGRGATFLGQIRKARALALVVDLAGGAPGALVAPTPAAQLQVLRSELARFDPALLQLPCLVVANKVDALDPAAASDALAALKAATAAPIVPVSAAREAGLARLAAALRAVAGAPRDGGGDSGFGGGGGGAA</sequence>
<feature type="region of interest" description="Disordered" evidence="3">
    <location>
        <begin position="517"/>
        <end position="546"/>
    </location>
</feature>
<protein>
    <submittedName>
        <fullName evidence="6">Obg family GTPase</fullName>
    </submittedName>
</protein>